<accession>A0A132AKY0</accession>
<keyword evidence="9 11" id="KW-0411">Iron-sulfur</keyword>
<evidence type="ECO:0000256" key="11">
    <source>
        <dbReference type="RuleBase" id="RU368081"/>
    </source>
</evidence>
<dbReference type="AlphaFoldDB" id="A0A132AKY0"/>
<evidence type="ECO:0000256" key="10">
    <source>
        <dbReference type="ARBA" id="ARBA00051661"/>
    </source>
</evidence>
<dbReference type="InterPro" id="IPR005839">
    <property type="entry name" value="Methylthiotransferase"/>
</dbReference>
<dbReference type="InterPro" id="IPR002792">
    <property type="entry name" value="TRAM_dom"/>
</dbReference>
<keyword evidence="5 11" id="KW-0949">S-adenosyl-L-methionine</keyword>
<comment type="catalytic activity">
    <reaction evidence="10 11">
        <text>N(6)-L-threonylcarbamoyladenosine(37) in tRNA + (sulfur carrier)-SH + AH2 + 2 S-adenosyl-L-methionine = 2-methylsulfanyl-N(6)-L-threonylcarbamoyladenosine(37) in tRNA + (sulfur carrier)-H + 5'-deoxyadenosine + L-methionine + A + S-adenosyl-L-homocysteine + 2 H(+)</text>
        <dbReference type="Rhea" id="RHEA:37075"/>
        <dbReference type="Rhea" id="RHEA-COMP:10163"/>
        <dbReference type="Rhea" id="RHEA-COMP:11092"/>
        <dbReference type="Rhea" id="RHEA-COMP:14737"/>
        <dbReference type="Rhea" id="RHEA-COMP:14739"/>
        <dbReference type="ChEBI" id="CHEBI:13193"/>
        <dbReference type="ChEBI" id="CHEBI:15378"/>
        <dbReference type="ChEBI" id="CHEBI:17319"/>
        <dbReference type="ChEBI" id="CHEBI:17499"/>
        <dbReference type="ChEBI" id="CHEBI:29917"/>
        <dbReference type="ChEBI" id="CHEBI:57844"/>
        <dbReference type="ChEBI" id="CHEBI:57856"/>
        <dbReference type="ChEBI" id="CHEBI:59789"/>
        <dbReference type="ChEBI" id="CHEBI:64428"/>
        <dbReference type="ChEBI" id="CHEBI:74418"/>
        <dbReference type="ChEBI" id="CHEBI:74420"/>
        <dbReference type="EC" id="2.8.4.5"/>
    </reaction>
</comment>
<dbReference type="PANTHER" id="PTHR11918">
    <property type="entry name" value="RADICAL SAM PROTEINS"/>
    <property type="match status" value="1"/>
</dbReference>
<gene>
    <name evidence="12" type="ORF">QR98_0102510</name>
</gene>
<dbReference type="Proteomes" id="UP000616769">
    <property type="component" value="Unassembled WGS sequence"/>
</dbReference>
<dbReference type="PROSITE" id="PS51918">
    <property type="entry name" value="RADICAL_SAM"/>
    <property type="match status" value="1"/>
</dbReference>
<dbReference type="Gene3D" id="3.40.50.12160">
    <property type="entry name" value="Methylthiotransferase, N-terminal domain"/>
    <property type="match status" value="1"/>
</dbReference>
<evidence type="ECO:0000256" key="5">
    <source>
        <dbReference type="ARBA" id="ARBA00022691"/>
    </source>
</evidence>
<dbReference type="PROSITE" id="PS51449">
    <property type="entry name" value="MTTASE_N"/>
    <property type="match status" value="1"/>
</dbReference>
<dbReference type="InterPro" id="IPR058240">
    <property type="entry name" value="rSAM_sf"/>
</dbReference>
<evidence type="ECO:0000256" key="4">
    <source>
        <dbReference type="ARBA" id="ARBA00022679"/>
    </source>
</evidence>
<keyword evidence="4 11" id="KW-0808">Transferase</keyword>
<comment type="caution">
    <text evidence="12">The sequence shown here is derived from an EMBL/GenBank/DDBJ whole genome shotgun (WGS) entry which is preliminary data.</text>
</comment>
<evidence type="ECO:0000256" key="7">
    <source>
        <dbReference type="ARBA" id="ARBA00022723"/>
    </source>
</evidence>
<proteinExistence type="inferred from homology"/>
<dbReference type="PROSITE" id="PS01278">
    <property type="entry name" value="MTTASE_RADICAL"/>
    <property type="match status" value="1"/>
</dbReference>
<comment type="similarity">
    <text evidence="2 11">Belongs to the methylthiotransferase family. CDKAL1 subfamily.</text>
</comment>
<dbReference type="InterPro" id="IPR020612">
    <property type="entry name" value="Methylthiotransferase_CS"/>
</dbReference>
<keyword evidence="7 11" id="KW-0479">Metal-binding</keyword>
<comment type="subcellular location">
    <subcellularLocation>
        <location evidence="11">Endoplasmic reticulum membrane</location>
        <topology evidence="11">Single-pass membrane protein</topology>
    </subcellularLocation>
</comment>
<dbReference type="InterPro" id="IPR006638">
    <property type="entry name" value="Elp3/MiaA/NifB-like_rSAM"/>
</dbReference>
<dbReference type="GO" id="GO:0046872">
    <property type="term" value="F:metal ion binding"/>
    <property type="evidence" value="ECO:0007669"/>
    <property type="project" value="UniProtKB-UniRule"/>
</dbReference>
<dbReference type="GO" id="GO:0005789">
    <property type="term" value="C:endoplasmic reticulum membrane"/>
    <property type="evidence" value="ECO:0007669"/>
    <property type="project" value="UniProtKB-SubCell"/>
</dbReference>
<evidence type="ECO:0000313" key="13">
    <source>
        <dbReference type="Proteomes" id="UP000616769"/>
    </source>
</evidence>
<dbReference type="SUPFAM" id="SSF102114">
    <property type="entry name" value="Radical SAM enzymes"/>
    <property type="match status" value="1"/>
</dbReference>
<dbReference type="Pfam" id="PF00919">
    <property type="entry name" value="UPF0004"/>
    <property type="match status" value="1"/>
</dbReference>
<dbReference type="Pfam" id="PF01938">
    <property type="entry name" value="TRAM"/>
    <property type="match status" value="1"/>
</dbReference>
<dbReference type="VEuPathDB" id="VectorBase:SSCA003027"/>
<dbReference type="PROSITE" id="PS50926">
    <property type="entry name" value="TRAM"/>
    <property type="match status" value="1"/>
</dbReference>
<dbReference type="InterPro" id="IPR023404">
    <property type="entry name" value="rSAM_horseshoe"/>
</dbReference>
<evidence type="ECO:0000256" key="9">
    <source>
        <dbReference type="ARBA" id="ARBA00023014"/>
    </source>
</evidence>
<dbReference type="EC" id="2.8.4.5" evidence="11"/>
<reference evidence="12 13" key="1">
    <citation type="journal article" date="2015" name="Parasit. Vectors">
        <title>Draft genome of the scabies mite.</title>
        <authorList>
            <person name="Rider S.D.Jr."/>
            <person name="Morgan M.S."/>
            <person name="Arlian L.G."/>
        </authorList>
    </citation>
    <scope>NUCLEOTIDE SEQUENCE [LARGE SCALE GENOMIC DNA]</scope>
    <source>
        <strain evidence="12">Arlian Lab</strain>
    </source>
</reference>
<comment type="function">
    <text evidence="1 11">Catalyzes the methylthiolation of N6-threonylcarbamoyladenosine (t(6)A), leading to the formation of 2-methylthio-N6-threonylcarbamoyladenosine (ms(2)t(6)A) at position 37 in tRNAs that read codons beginning with adenine.</text>
</comment>
<organism evidence="12 13">
    <name type="scientific">Sarcoptes scabiei</name>
    <name type="common">Itch mite</name>
    <name type="synonym">Acarus scabiei</name>
    <dbReference type="NCBI Taxonomy" id="52283"/>
    <lineage>
        <taxon>Eukaryota</taxon>
        <taxon>Metazoa</taxon>
        <taxon>Ecdysozoa</taxon>
        <taxon>Arthropoda</taxon>
        <taxon>Chelicerata</taxon>
        <taxon>Arachnida</taxon>
        <taxon>Acari</taxon>
        <taxon>Acariformes</taxon>
        <taxon>Sarcoptiformes</taxon>
        <taxon>Astigmata</taxon>
        <taxon>Psoroptidia</taxon>
        <taxon>Sarcoptoidea</taxon>
        <taxon>Sarcoptidae</taxon>
        <taxon>Sarcoptinae</taxon>
        <taxon>Sarcoptes</taxon>
    </lineage>
</organism>
<dbReference type="FunFam" id="3.80.30.20:FF:000002">
    <property type="entry name" value="threonylcarbamoyladenosine tRNA methylthiotransferase isoform X2"/>
    <property type="match status" value="1"/>
</dbReference>
<dbReference type="InterPro" id="IPR038135">
    <property type="entry name" value="Methylthiotransferase_N_sf"/>
</dbReference>
<dbReference type="InterPro" id="IPR013848">
    <property type="entry name" value="Methylthiotransferase_N"/>
</dbReference>
<comment type="cofactor">
    <cofactor evidence="11">
        <name>[4Fe-4S] cluster</name>
        <dbReference type="ChEBI" id="CHEBI:49883"/>
    </cofactor>
    <text evidence="11">Binds 1 or 2 [4Fe-4S] cluster. One cluster is coordinated with 3 cysteines and an exchangeable S-adenosyl-L-methionine.</text>
</comment>
<evidence type="ECO:0000256" key="2">
    <source>
        <dbReference type="ARBA" id="ARBA00008616"/>
    </source>
</evidence>
<dbReference type="GO" id="GO:0035598">
    <property type="term" value="F:tRNA (N(6)-L-threonylcarbamoyladenosine(37)-C(2))-methylthiotransferase activity"/>
    <property type="evidence" value="ECO:0007669"/>
    <property type="project" value="UniProtKB-UniRule"/>
</dbReference>
<dbReference type="PANTHER" id="PTHR11918:SF45">
    <property type="entry name" value="THREONYLCARBAMOYLADENOSINE TRNA METHYLTHIOTRANSFERASE"/>
    <property type="match status" value="1"/>
</dbReference>
<dbReference type="GO" id="GO:0051539">
    <property type="term" value="F:4 iron, 4 sulfur cluster binding"/>
    <property type="evidence" value="ECO:0007669"/>
    <property type="project" value="UniProtKB-UniRule"/>
</dbReference>
<keyword evidence="11" id="KW-0256">Endoplasmic reticulum</keyword>
<dbReference type="InterPro" id="IPR007197">
    <property type="entry name" value="rSAM"/>
</dbReference>
<dbReference type="NCBIfam" id="TIGR01578">
    <property type="entry name" value="MiaB-like-B"/>
    <property type="match status" value="1"/>
</dbReference>
<dbReference type="Pfam" id="PF04055">
    <property type="entry name" value="Radical_SAM"/>
    <property type="match status" value="1"/>
</dbReference>
<dbReference type="SFLD" id="SFLDG01082">
    <property type="entry name" value="B12-binding_domain_containing"/>
    <property type="match status" value="1"/>
</dbReference>
<evidence type="ECO:0000256" key="3">
    <source>
        <dbReference type="ARBA" id="ARBA00022485"/>
    </source>
</evidence>
<protein>
    <recommendedName>
        <fullName evidence="11">tRNA-t(6)A37 methylthiotransferase</fullName>
        <ecNumber evidence="11">2.8.4.5</ecNumber>
    </recommendedName>
</protein>
<evidence type="ECO:0000256" key="8">
    <source>
        <dbReference type="ARBA" id="ARBA00023004"/>
    </source>
</evidence>
<dbReference type="InterPro" id="IPR006466">
    <property type="entry name" value="MiaB-like_arc_euk"/>
</dbReference>
<dbReference type="SFLD" id="SFLDS00029">
    <property type="entry name" value="Radical_SAM"/>
    <property type="match status" value="1"/>
</dbReference>
<dbReference type="OrthoDB" id="1730074at2759"/>
<sequence>MVVEDIEDCFGQLEVESLGRSPDRSFAIRYNPRRNKSDTVENESTDWNLIQNDCFLPGKHSIFVRSWGCTHNTSDSEYMMGLLAQSGYEIVDNISKADLCILNSCTVKNPAEDQFRNEIQNVLNQNKKVIVSGCVSQSDYRASYLENISIIGVHQIDKVVEIVEETLKGNVVRYLSFRKQDNKKAGGASLQMPKIRRNKLIEIIAISTGCLNSCTYCKTKHARGKLGSYSIDEIVSRAQTAFEEGCKELWITSEDTGAYGRDIGTNLPELLNKIIKIIPEDCMMRIGMTNPPYILNHLDEMIKILLHPRVYAFLHIPVQSGCDEVLYDMKREYCIEDFCVIVEKIRKHIPDCTIATDIICGFPSETSDNFELSLNLVRKYKFPILFINQFYPRPGTPAAKMKRVPTNEVKNRSKKMTDLFNSYCPYENRNGQRYRILITEESKDRKHLVGHNKFYEQILVAKGDPRSRLGKWVEVKIIKTGKHYMIGEILSSSLPPASFLFAQSYLLNGNSNIIKTITTKPIKTIGIVFIGCLVLYRLSRIVFSHQRLK</sequence>
<evidence type="ECO:0000313" key="12">
    <source>
        <dbReference type="EMBL" id="KPM11678.1"/>
    </source>
</evidence>
<keyword evidence="8 11" id="KW-0408">Iron</keyword>
<dbReference type="EMBL" id="JXLN01017759">
    <property type="protein sequence ID" value="KPM11678.1"/>
    <property type="molecule type" value="Genomic_DNA"/>
</dbReference>
<dbReference type="SMART" id="SM00729">
    <property type="entry name" value="Elp3"/>
    <property type="match status" value="1"/>
</dbReference>
<dbReference type="Gene3D" id="3.80.30.20">
    <property type="entry name" value="tm_1862 like domain"/>
    <property type="match status" value="1"/>
</dbReference>
<keyword evidence="3 11" id="KW-0004">4Fe-4S</keyword>
<keyword evidence="6 11" id="KW-0819">tRNA processing</keyword>
<evidence type="ECO:0000256" key="1">
    <source>
        <dbReference type="ARBA" id="ARBA00002399"/>
    </source>
</evidence>
<evidence type="ECO:0000256" key="6">
    <source>
        <dbReference type="ARBA" id="ARBA00022694"/>
    </source>
</evidence>
<name>A0A132AKY0_SARSC</name>
<dbReference type="NCBIfam" id="TIGR00089">
    <property type="entry name" value="MiaB/RimO family radical SAM methylthiotransferase"/>
    <property type="match status" value="1"/>
</dbReference>